<dbReference type="Gene3D" id="3.10.180.10">
    <property type="entry name" value="2,3-Dihydroxybiphenyl 1,2-Dioxygenase, domain 1"/>
    <property type="match status" value="1"/>
</dbReference>
<dbReference type="RefSeq" id="WP_155171258.1">
    <property type="nucleotide sequence ID" value="NZ_BAAAFL010000068.1"/>
</dbReference>
<feature type="domain" description="VOC" evidence="1">
    <location>
        <begin position="7"/>
        <end position="118"/>
    </location>
</feature>
<dbReference type="Pfam" id="PF00903">
    <property type="entry name" value="Glyoxalase"/>
    <property type="match status" value="1"/>
</dbReference>
<dbReference type="InterPro" id="IPR029068">
    <property type="entry name" value="Glyas_Bleomycin-R_OHBP_Dase"/>
</dbReference>
<name>A0ABW9RM94_9BACT</name>
<dbReference type="EMBL" id="SMLW01000496">
    <property type="protein sequence ID" value="MTI25224.1"/>
    <property type="molecule type" value="Genomic_DNA"/>
</dbReference>
<dbReference type="InterPro" id="IPR004360">
    <property type="entry name" value="Glyas_Fos-R_dOase_dom"/>
</dbReference>
<protein>
    <submittedName>
        <fullName evidence="2">VOC family protein</fullName>
    </submittedName>
</protein>
<dbReference type="PROSITE" id="PS51819">
    <property type="entry name" value="VOC"/>
    <property type="match status" value="1"/>
</dbReference>
<dbReference type="CDD" id="cd06587">
    <property type="entry name" value="VOC"/>
    <property type="match status" value="1"/>
</dbReference>
<accession>A0ABW9RM94</accession>
<evidence type="ECO:0000313" key="3">
    <source>
        <dbReference type="Proteomes" id="UP000798808"/>
    </source>
</evidence>
<dbReference type="SUPFAM" id="SSF54593">
    <property type="entry name" value="Glyoxalase/Bleomycin resistance protein/Dihydroxybiphenyl dioxygenase"/>
    <property type="match status" value="1"/>
</dbReference>
<gene>
    <name evidence="2" type="ORF">E1163_09750</name>
</gene>
<dbReference type="InterPro" id="IPR037523">
    <property type="entry name" value="VOC_core"/>
</dbReference>
<organism evidence="2 3">
    <name type="scientific">Fulvivirga kasyanovii</name>
    <dbReference type="NCBI Taxonomy" id="396812"/>
    <lineage>
        <taxon>Bacteria</taxon>
        <taxon>Pseudomonadati</taxon>
        <taxon>Bacteroidota</taxon>
        <taxon>Cytophagia</taxon>
        <taxon>Cytophagales</taxon>
        <taxon>Fulvivirgaceae</taxon>
        <taxon>Fulvivirga</taxon>
    </lineage>
</organism>
<comment type="caution">
    <text evidence="2">The sequence shown here is derived from an EMBL/GenBank/DDBJ whole genome shotgun (WGS) entry which is preliminary data.</text>
</comment>
<sequence length="124" mass="14070">MSHPFLGLRTCIYRVSDLKAATEWYSKAFQTEPYFNEPFYVGFNIAGYELGLLPEENAPKTKAESVMTYWGVNDVEKEYQRFIGLGAKDCEKPHNVGGELVVGAVKDPWDNVIGIIYNPEFKLP</sequence>
<dbReference type="Proteomes" id="UP000798808">
    <property type="component" value="Unassembled WGS sequence"/>
</dbReference>
<proteinExistence type="predicted"/>
<evidence type="ECO:0000259" key="1">
    <source>
        <dbReference type="PROSITE" id="PS51819"/>
    </source>
</evidence>
<reference evidence="2 3" key="1">
    <citation type="submission" date="2019-02" db="EMBL/GenBank/DDBJ databases">
        <authorList>
            <person name="Goldberg S.R."/>
            <person name="Haltli B.A."/>
            <person name="Correa H."/>
            <person name="Russell K.G."/>
        </authorList>
    </citation>
    <scope>NUCLEOTIDE SEQUENCE [LARGE SCALE GENOMIC DNA]</scope>
    <source>
        <strain evidence="2 3">JCM 16186</strain>
    </source>
</reference>
<keyword evidence="3" id="KW-1185">Reference proteome</keyword>
<evidence type="ECO:0000313" key="2">
    <source>
        <dbReference type="EMBL" id="MTI25224.1"/>
    </source>
</evidence>